<gene>
    <name evidence="1" type="ORF">AWB98_10865</name>
</gene>
<evidence type="ECO:0000313" key="1">
    <source>
        <dbReference type="EMBL" id="ORV27408.1"/>
    </source>
</evidence>
<organism evidence="1 2">
    <name type="scientific">Mycolicibacterium conceptionense</name>
    <dbReference type="NCBI Taxonomy" id="451644"/>
    <lineage>
        <taxon>Bacteria</taxon>
        <taxon>Bacillati</taxon>
        <taxon>Actinomycetota</taxon>
        <taxon>Actinomycetes</taxon>
        <taxon>Mycobacteriales</taxon>
        <taxon>Mycobacteriaceae</taxon>
        <taxon>Mycolicibacterium</taxon>
    </lineage>
</organism>
<dbReference type="Proteomes" id="UP000193811">
    <property type="component" value="Unassembled WGS sequence"/>
</dbReference>
<comment type="caution">
    <text evidence="1">The sequence shown here is derived from an EMBL/GenBank/DDBJ whole genome shotgun (WGS) entry which is preliminary data.</text>
</comment>
<sequence length="74" mass="8589">MVSGRRRFGRFGLSTQARSQAVKELFVGQIRLICYCLRCAFSLIAIRAILLRIIKKIGDFFVLERDVISDCFFR</sequence>
<dbReference type="EMBL" id="LQOP01000014">
    <property type="protein sequence ID" value="ORV27408.1"/>
    <property type="molecule type" value="Genomic_DNA"/>
</dbReference>
<evidence type="ECO:0000313" key="2">
    <source>
        <dbReference type="Proteomes" id="UP000193811"/>
    </source>
</evidence>
<protein>
    <submittedName>
        <fullName evidence="1">Uncharacterized protein</fullName>
    </submittedName>
</protein>
<name>A0ABX3V9G1_9MYCO</name>
<keyword evidence="2" id="KW-1185">Reference proteome</keyword>
<proteinExistence type="predicted"/>
<reference evidence="1 2" key="1">
    <citation type="submission" date="2016-01" db="EMBL/GenBank/DDBJ databases">
        <title>The new phylogeny of the genus Mycobacterium.</title>
        <authorList>
            <person name="Tarcisio F."/>
            <person name="Conor M."/>
            <person name="Antonella G."/>
            <person name="Elisabetta G."/>
            <person name="Giulia F.S."/>
            <person name="Sara T."/>
            <person name="Anna F."/>
            <person name="Clotilde B."/>
            <person name="Roberto B."/>
            <person name="Veronica D.S."/>
            <person name="Fabio R."/>
            <person name="Monica P."/>
            <person name="Olivier J."/>
            <person name="Enrico T."/>
            <person name="Nicola S."/>
        </authorList>
    </citation>
    <scope>NUCLEOTIDE SEQUENCE [LARGE SCALE GENOMIC DNA]</scope>
    <source>
        <strain evidence="1 2">CCUG 50187</strain>
    </source>
</reference>
<accession>A0ABX3V9G1</accession>